<evidence type="ECO:0000313" key="3">
    <source>
        <dbReference type="EMBL" id="KAJ8983510.1"/>
    </source>
</evidence>
<dbReference type="Pfam" id="PF18398">
    <property type="entry name" value="CLIP_SPH_mas"/>
    <property type="match status" value="1"/>
</dbReference>
<evidence type="ECO:0000313" key="4">
    <source>
        <dbReference type="Proteomes" id="UP001162164"/>
    </source>
</evidence>
<evidence type="ECO:0000259" key="2">
    <source>
        <dbReference type="Pfam" id="PF18398"/>
    </source>
</evidence>
<organism evidence="3 4">
    <name type="scientific">Molorchus minor</name>
    <dbReference type="NCBI Taxonomy" id="1323400"/>
    <lineage>
        <taxon>Eukaryota</taxon>
        <taxon>Metazoa</taxon>
        <taxon>Ecdysozoa</taxon>
        <taxon>Arthropoda</taxon>
        <taxon>Hexapoda</taxon>
        <taxon>Insecta</taxon>
        <taxon>Pterygota</taxon>
        <taxon>Neoptera</taxon>
        <taxon>Endopterygota</taxon>
        <taxon>Coleoptera</taxon>
        <taxon>Polyphaga</taxon>
        <taxon>Cucujiformia</taxon>
        <taxon>Chrysomeloidea</taxon>
        <taxon>Cerambycidae</taxon>
        <taxon>Lamiinae</taxon>
        <taxon>Monochamini</taxon>
        <taxon>Molorchus</taxon>
    </lineage>
</organism>
<keyword evidence="4" id="KW-1185">Reference proteome</keyword>
<reference evidence="3" key="1">
    <citation type="journal article" date="2023" name="Insect Mol. Biol.">
        <title>Genome sequencing provides insights into the evolution of gene families encoding plant cell wall-degrading enzymes in longhorned beetles.</title>
        <authorList>
            <person name="Shin N.R."/>
            <person name="Okamura Y."/>
            <person name="Kirsch R."/>
            <person name="Pauchet Y."/>
        </authorList>
    </citation>
    <scope>NUCLEOTIDE SEQUENCE</scope>
    <source>
        <strain evidence="3">MMC_N1</strain>
    </source>
</reference>
<sequence length="295" mass="32486">MIQDNCEAPPASKNTDDDIGTHGHKSHEPNYNFQEICGVGVWYNQRSSPYRRRTVTKVLDAASDTLLDYYSVKSAPRTLFQSIQATPELNDTNLKDRIPRNKEVVTALPALAVLSDINKKRFGERYTYSPHQLVSHRSHCKAYAYLLTLSDELPLTECAVYTSVFSPSAVMCRTRDVLLLLLFFLGVQAQDDSLAGSFLSGLLDTITSTEDAKDCPGVCVHTFATIICYEVLDNITCPSSSMKCCVEPGPTEEPANTTIKIESTTMAITTMKTTTTSSTPSTTTTTLNQVTKSLI</sequence>
<dbReference type="InterPro" id="IPR040479">
    <property type="entry name" value="CLIP_SPH_mas"/>
</dbReference>
<accession>A0ABQ9K1X9</accession>
<feature type="domain" description="Protein masquerade clip-domain" evidence="2">
    <location>
        <begin position="214"/>
        <end position="246"/>
    </location>
</feature>
<comment type="caution">
    <text evidence="3">The sequence shown here is derived from an EMBL/GenBank/DDBJ whole genome shotgun (WGS) entry which is preliminary data.</text>
</comment>
<name>A0ABQ9K1X9_9CUCU</name>
<feature type="region of interest" description="Disordered" evidence="1">
    <location>
        <begin position="1"/>
        <end position="27"/>
    </location>
</feature>
<dbReference type="EMBL" id="JAPWTJ010000071">
    <property type="protein sequence ID" value="KAJ8983510.1"/>
    <property type="molecule type" value="Genomic_DNA"/>
</dbReference>
<gene>
    <name evidence="3" type="ORF">NQ317_012001</name>
</gene>
<protein>
    <recommendedName>
        <fullName evidence="2">Protein masquerade clip-domain domain-containing protein</fullName>
    </recommendedName>
</protein>
<evidence type="ECO:0000256" key="1">
    <source>
        <dbReference type="SAM" id="MobiDB-lite"/>
    </source>
</evidence>
<proteinExistence type="predicted"/>
<dbReference type="Proteomes" id="UP001162164">
    <property type="component" value="Unassembled WGS sequence"/>
</dbReference>